<dbReference type="InterPro" id="IPR010496">
    <property type="entry name" value="AL/BT2_dom"/>
</dbReference>
<sequence length="120" mass="13257">PGQVEGYTKLFDGTAASLAKWEHVGGGKFELNEEEGSITSSTTVGGMGMLWLPNRAYGDYSLKLQWRDDAPGSGNANGGVFVRFPKVHDHPEESRPEWVAIKYGHEIQINDRPDGDMYKT</sequence>
<evidence type="ECO:0000313" key="2">
    <source>
        <dbReference type="EMBL" id="NEE23750.1"/>
    </source>
</evidence>
<proteinExistence type="predicted"/>
<gene>
    <name evidence="2" type="ORF">G3M58_97015</name>
</gene>
<protein>
    <submittedName>
        <fullName evidence="2">DUF1080 domain-containing protein</fullName>
    </submittedName>
</protein>
<reference evidence="2" key="1">
    <citation type="submission" date="2020-01" db="EMBL/GenBank/DDBJ databases">
        <title>Insect and environment-associated Actinomycetes.</title>
        <authorList>
            <person name="Currrie C."/>
            <person name="Chevrette M."/>
            <person name="Carlson C."/>
            <person name="Stubbendieck R."/>
            <person name="Wendt-Pienkowski E."/>
        </authorList>
    </citation>
    <scope>NUCLEOTIDE SEQUENCE</scope>
    <source>
        <strain evidence="2">SID7499</strain>
    </source>
</reference>
<comment type="caution">
    <text evidence="2">The sequence shown here is derived from an EMBL/GenBank/DDBJ whole genome shotgun (WGS) entry which is preliminary data.</text>
</comment>
<dbReference type="AlphaFoldDB" id="A0A6G3Y1W6"/>
<evidence type="ECO:0000259" key="1">
    <source>
        <dbReference type="Pfam" id="PF06439"/>
    </source>
</evidence>
<organism evidence="2">
    <name type="scientific">Streptomyces sp. SID7499</name>
    <dbReference type="NCBI Taxonomy" id="2706086"/>
    <lineage>
        <taxon>Bacteria</taxon>
        <taxon>Bacillati</taxon>
        <taxon>Actinomycetota</taxon>
        <taxon>Actinomycetes</taxon>
        <taxon>Kitasatosporales</taxon>
        <taxon>Streptomycetaceae</taxon>
        <taxon>Streptomyces</taxon>
    </lineage>
</organism>
<feature type="non-terminal residue" evidence="2">
    <location>
        <position position="120"/>
    </location>
</feature>
<dbReference type="GO" id="GO:0016787">
    <property type="term" value="F:hydrolase activity"/>
    <property type="evidence" value="ECO:0007669"/>
    <property type="project" value="InterPro"/>
</dbReference>
<accession>A0A6G3Y1W6</accession>
<name>A0A6G3Y1W6_9ACTN</name>
<dbReference type="Gene3D" id="2.60.120.560">
    <property type="entry name" value="Exo-inulinase, domain 1"/>
    <property type="match status" value="1"/>
</dbReference>
<dbReference type="EMBL" id="JAAGMN010010529">
    <property type="protein sequence ID" value="NEE23750.1"/>
    <property type="molecule type" value="Genomic_DNA"/>
</dbReference>
<dbReference type="Pfam" id="PF06439">
    <property type="entry name" value="3keto-disac_hyd"/>
    <property type="match status" value="1"/>
</dbReference>
<feature type="domain" description="3-keto-alpha-glucoside-1,2-lyase/3-keto-2-hydroxy-glucal hydratase" evidence="1">
    <location>
        <begin position="6"/>
        <end position="115"/>
    </location>
</feature>
<feature type="non-terminal residue" evidence="2">
    <location>
        <position position="1"/>
    </location>
</feature>